<evidence type="ECO:0000256" key="1">
    <source>
        <dbReference type="SAM" id="SignalP"/>
    </source>
</evidence>
<evidence type="ECO:0000313" key="3">
    <source>
        <dbReference type="Proteomes" id="UP000799424"/>
    </source>
</evidence>
<accession>A0A6A7AJB5</accession>
<keyword evidence="3" id="KW-1185">Reference proteome</keyword>
<sequence length="127" mass="14277">MLLTYILTALFSAIPTTTSLPTELAAYSAPRLYSCGYLLFIRNQNVHVSLSGTDRCKPVYFNTTSGTYLEAFGYNVYGGCECKFFGTKTSCDENTDSPIFVGPTSAEMYRWLEFEDPKPKWYNCGVH</sequence>
<dbReference type="OrthoDB" id="3672587at2759"/>
<evidence type="ECO:0000313" key="2">
    <source>
        <dbReference type="EMBL" id="KAF2832787.1"/>
    </source>
</evidence>
<organism evidence="2 3">
    <name type="scientific">Ophiobolus disseminans</name>
    <dbReference type="NCBI Taxonomy" id="1469910"/>
    <lineage>
        <taxon>Eukaryota</taxon>
        <taxon>Fungi</taxon>
        <taxon>Dikarya</taxon>
        <taxon>Ascomycota</taxon>
        <taxon>Pezizomycotina</taxon>
        <taxon>Dothideomycetes</taxon>
        <taxon>Pleosporomycetidae</taxon>
        <taxon>Pleosporales</taxon>
        <taxon>Pleosporineae</taxon>
        <taxon>Phaeosphaeriaceae</taxon>
        <taxon>Ophiobolus</taxon>
    </lineage>
</organism>
<dbReference type="EMBL" id="MU006216">
    <property type="protein sequence ID" value="KAF2832787.1"/>
    <property type="molecule type" value="Genomic_DNA"/>
</dbReference>
<protein>
    <submittedName>
        <fullName evidence="2">Uncharacterized protein</fullName>
    </submittedName>
</protein>
<keyword evidence="1" id="KW-0732">Signal</keyword>
<proteinExistence type="predicted"/>
<dbReference type="AlphaFoldDB" id="A0A6A7AJB5"/>
<gene>
    <name evidence="2" type="ORF">CC86DRAFT_414327</name>
</gene>
<dbReference type="Proteomes" id="UP000799424">
    <property type="component" value="Unassembled WGS sequence"/>
</dbReference>
<name>A0A6A7AJB5_9PLEO</name>
<feature type="signal peptide" evidence="1">
    <location>
        <begin position="1"/>
        <end position="19"/>
    </location>
</feature>
<feature type="chain" id="PRO_5025334239" evidence="1">
    <location>
        <begin position="20"/>
        <end position="127"/>
    </location>
</feature>
<reference evidence="2" key="1">
    <citation type="journal article" date="2020" name="Stud. Mycol.">
        <title>101 Dothideomycetes genomes: a test case for predicting lifestyles and emergence of pathogens.</title>
        <authorList>
            <person name="Haridas S."/>
            <person name="Albert R."/>
            <person name="Binder M."/>
            <person name="Bloem J."/>
            <person name="Labutti K."/>
            <person name="Salamov A."/>
            <person name="Andreopoulos B."/>
            <person name="Baker S."/>
            <person name="Barry K."/>
            <person name="Bills G."/>
            <person name="Bluhm B."/>
            <person name="Cannon C."/>
            <person name="Castanera R."/>
            <person name="Culley D."/>
            <person name="Daum C."/>
            <person name="Ezra D."/>
            <person name="Gonzalez J."/>
            <person name="Henrissat B."/>
            <person name="Kuo A."/>
            <person name="Liang C."/>
            <person name="Lipzen A."/>
            <person name="Lutzoni F."/>
            <person name="Magnuson J."/>
            <person name="Mondo S."/>
            <person name="Nolan M."/>
            <person name="Ohm R."/>
            <person name="Pangilinan J."/>
            <person name="Park H.-J."/>
            <person name="Ramirez L."/>
            <person name="Alfaro M."/>
            <person name="Sun H."/>
            <person name="Tritt A."/>
            <person name="Yoshinaga Y."/>
            <person name="Zwiers L.-H."/>
            <person name="Turgeon B."/>
            <person name="Goodwin S."/>
            <person name="Spatafora J."/>
            <person name="Crous P."/>
            <person name="Grigoriev I."/>
        </authorList>
    </citation>
    <scope>NUCLEOTIDE SEQUENCE</scope>
    <source>
        <strain evidence="2">CBS 113818</strain>
    </source>
</reference>